<reference evidence="12 13" key="1">
    <citation type="submission" date="2018-08" db="EMBL/GenBank/DDBJ databases">
        <title>Fibrisoma montanum sp. nov., isolated from Danxia mountain soil.</title>
        <authorList>
            <person name="Huang Y."/>
        </authorList>
    </citation>
    <scope>NUCLEOTIDE SEQUENCE [LARGE SCALE GENOMIC DNA]</scope>
    <source>
        <strain evidence="12 13">HYT19</strain>
    </source>
</reference>
<dbReference type="EMBL" id="QXED01000010">
    <property type="protein sequence ID" value="RIV18677.1"/>
    <property type="molecule type" value="Genomic_DNA"/>
</dbReference>
<evidence type="ECO:0000256" key="8">
    <source>
        <dbReference type="ARBA" id="ARBA00022989"/>
    </source>
</evidence>
<dbReference type="Pfam" id="PF03544">
    <property type="entry name" value="TonB_C"/>
    <property type="match status" value="2"/>
</dbReference>
<evidence type="ECO:0000256" key="9">
    <source>
        <dbReference type="ARBA" id="ARBA00023136"/>
    </source>
</evidence>
<keyword evidence="3" id="KW-0813">Transport</keyword>
<feature type="signal peptide" evidence="10">
    <location>
        <begin position="1"/>
        <end position="18"/>
    </location>
</feature>
<dbReference type="InterPro" id="IPR051045">
    <property type="entry name" value="TonB-dependent_transducer"/>
</dbReference>
<evidence type="ECO:0000256" key="5">
    <source>
        <dbReference type="ARBA" id="ARBA00022519"/>
    </source>
</evidence>
<accession>A0A418LZ75</accession>
<keyword evidence="10" id="KW-0732">Signal</keyword>
<dbReference type="OrthoDB" id="9812355at2"/>
<dbReference type="InterPro" id="IPR037682">
    <property type="entry name" value="TonB_C"/>
</dbReference>
<name>A0A418LZ75_9BACT</name>
<keyword evidence="4" id="KW-1003">Cell membrane</keyword>
<dbReference type="Proteomes" id="UP000283523">
    <property type="component" value="Unassembled WGS sequence"/>
</dbReference>
<evidence type="ECO:0000256" key="2">
    <source>
        <dbReference type="ARBA" id="ARBA00006555"/>
    </source>
</evidence>
<feature type="domain" description="TonB C-terminal" evidence="11">
    <location>
        <begin position="36"/>
        <end position="132"/>
    </location>
</feature>
<dbReference type="GO" id="GO:0055085">
    <property type="term" value="P:transmembrane transport"/>
    <property type="evidence" value="ECO:0007669"/>
    <property type="project" value="InterPro"/>
</dbReference>
<keyword evidence="8" id="KW-1133">Transmembrane helix</keyword>
<dbReference type="GO" id="GO:0098797">
    <property type="term" value="C:plasma membrane protein complex"/>
    <property type="evidence" value="ECO:0007669"/>
    <property type="project" value="TreeGrafter"/>
</dbReference>
<evidence type="ECO:0000256" key="1">
    <source>
        <dbReference type="ARBA" id="ARBA00004383"/>
    </source>
</evidence>
<evidence type="ECO:0000256" key="3">
    <source>
        <dbReference type="ARBA" id="ARBA00022448"/>
    </source>
</evidence>
<evidence type="ECO:0000313" key="12">
    <source>
        <dbReference type="EMBL" id="RIV18677.1"/>
    </source>
</evidence>
<dbReference type="Gene3D" id="3.30.1150.10">
    <property type="match status" value="2"/>
</dbReference>
<dbReference type="InterPro" id="IPR006260">
    <property type="entry name" value="TonB/TolA_C"/>
</dbReference>
<comment type="similarity">
    <text evidence="2">Belongs to the TonB family.</text>
</comment>
<evidence type="ECO:0000256" key="10">
    <source>
        <dbReference type="SAM" id="SignalP"/>
    </source>
</evidence>
<comment type="caution">
    <text evidence="12">The sequence shown here is derived from an EMBL/GenBank/DDBJ whole genome shotgun (WGS) entry which is preliminary data.</text>
</comment>
<dbReference type="SUPFAM" id="SSF74653">
    <property type="entry name" value="TolA/TonB C-terminal domain"/>
    <property type="match status" value="2"/>
</dbReference>
<evidence type="ECO:0000256" key="6">
    <source>
        <dbReference type="ARBA" id="ARBA00022692"/>
    </source>
</evidence>
<dbReference type="GO" id="GO:0015031">
    <property type="term" value="P:protein transport"/>
    <property type="evidence" value="ECO:0007669"/>
    <property type="project" value="UniProtKB-KW"/>
</dbReference>
<keyword evidence="6" id="KW-0812">Transmembrane</keyword>
<sequence>MKISFLSLFFLFHLPLFAQQQVFKSFEVDKPAEPQGGTQYLDAFVQANLRKPIPARAQNITGRVILSAVIQADGSPTDVKVIKSLRPDCDREALRVFSLYKNWAPARKADKPVWQEVTFPILFKSNQPFLYVDGATISYYDKDFKELPDSTEQVRYKQVSPMDSAGLPTADVVVFERKGKSWQEYNRLRLVREEVKQSKATEKRRFLAGYQSRPNSWEGIVYEIDEAGIIRSQQSYEKGRAVGTSLQYAPSGVLLEKREPYDTQVVTTSWFPNGQLRQILVGPTPKPGSNKAPEPIAPGKIMGLWNSSGEHLVREGNGLAVLTDNQRSEKDTAQQTLFVEKGQVVDGLKQGVWTGSYEDGSYYYEEVYDKGICQRGKSITFGADTLRYTVPEQQPEFPGGMQALGQFLSQNLRYPAEAQKARAQGRVQVSFVVNTDGTLSDVRVWQGIGFGADEEAIRVVEKMSGKWKPGIQRGRKVRVRYNLPINFSFQ</sequence>
<evidence type="ECO:0000256" key="4">
    <source>
        <dbReference type="ARBA" id="ARBA00022475"/>
    </source>
</evidence>
<evidence type="ECO:0000256" key="7">
    <source>
        <dbReference type="ARBA" id="ARBA00022927"/>
    </source>
</evidence>
<dbReference type="PANTHER" id="PTHR33446">
    <property type="entry name" value="PROTEIN TONB-RELATED"/>
    <property type="match status" value="1"/>
</dbReference>
<dbReference type="AlphaFoldDB" id="A0A418LZ75"/>
<dbReference type="PANTHER" id="PTHR33446:SF2">
    <property type="entry name" value="PROTEIN TONB"/>
    <property type="match status" value="1"/>
</dbReference>
<evidence type="ECO:0000259" key="11">
    <source>
        <dbReference type="PROSITE" id="PS52015"/>
    </source>
</evidence>
<keyword evidence="9" id="KW-0472">Membrane</keyword>
<organism evidence="12 13">
    <name type="scientific">Fibrisoma montanum</name>
    <dbReference type="NCBI Taxonomy" id="2305895"/>
    <lineage>
        <taxon>Bacteria</taxon>
        <taxon>Pseudomonadati</taxon>
        <taxon>Bacteroidota</taxon>
        <taxon>Cytophagia</taxon>
        <taxon>Cytophagales</taxon>
        <taxon>Spirosomataceae</taxon>
        <taxon>Fibrisoma</taxon>
    </lineage>
</organism>
<keyword evidence="7" id="KW-0653">Protein transport</keyword>
<dbReference type="GO" id="GO:0031992">
    <property type="term" value="F:energy transducer activity"/>
    <property type="evidence" value="ECO:0007669"/>
    <property type="project" value="TreeGrafter"/>
</dbReference>
<dbReference type="PROSITE" id="PS52015">
    <property type="entry name" value="TONB_CTD"/>
    <property type="match status" value="2"/>
</dbReference>
<evidence type="ECO:0000313" key="13">
    <source>
        <dbReference type="Proteomes" id="UP000283523"/>
    </source>
</evidence>
<proteinExistence type="inferred from homology"/>
<comment type="subcellular location">
    <subcellularLocation>
        <location evidence="1">Cell inner membrane</location>
        <topology evidence="1">Single-pass membrane protein</topology>
        <orientation evidence="1">Periplasmic side</orientation>
    </subcellularLocation>
</comment>
<feature type="chain" id="PRO_5019445379" evidence="10">
    <location>
        <begin position="19"/>
        <end position="490"/>
    </location>
</feature>
<protein>
    <submittedName>
        <fullName evidence="12">Energy transducer TonB</fullName>
    </submittedName>
</protein>
<keyword evidence="5" id="KW-0997">Cell inner membrane</keyword>
<dbReference type="RefSeq" id="WP_119670915.1">
    <property type="nucleotide sequence ID" value="NZ_QXED01000010.1"/>
</dbReference>
<gene>
    <name evidence="12" type="ORF">DYU11_27290</name>
</gene>
<feature type="domain" description="TonB C-terminal" evidence="11">
    <location>
        <begin position="399"/>
        <end position="490"/>
    </location>
</feature>
<keyword evidence="13" id="KW-1185">Reference proteome</keyword>
<dbReference type="NCBIfam" id="TIGR01352">
    <property type="entry name" value="tonB_Cterm"/>
    <property type="match status" value="2"/>
</dbReference>